<keyword evidence="2" id="KW-1185">Reference proteome</keyword>
<name>A0ABT9I324_9GAMM</name>
<dbReference type="Proteomes" id="UP001231109">
    <property type="component" value="Unassembled WGS sequence"/>
</dbReference>
<comment type="caution">
    <text evidence="1">The sequence shown here is derived from an EMBL/GenBank/DDBJ whole genome shotgun (WGS) entry which is preliminary data.</text>
</comment>
<accession>A0ABT9I324</accession>
<protein>
    <recommendedName>
        <fullName evidence="3">Lipoprotein</fullName>
    </recommendedName>
</protein>
<evidence type="ECO:0008006" key="3">
    <source>
        <dbReference type="Google" id="ProtNLM"/>
    </source>
</evidence>
<sequence>MILAFLSLGLSACITWPGYRHTIDQENFYLHITASSRAINEEIRFNAEETELLFLPESAQIELVVTDNIGKHQLTIKEHQGSIVYHYRLNGRKTTFGAKEREWFASQVPLIIEKSKYRDGPSQA</sequence>
<dbReference type="RefSeq" id="WP_305977008.1">
    <property type="nucleotide sequence ID" value="NZ_JAPJDZ010000066.1"/>
</dbReference>
<proteinExistence type="predicted"/>
<evidence type="ECO:0000313" key="1">
    <source>
        <dbReference type="EMBL" id="MDP5137777.1"/>
    </source>
</evidence>
<reference evidence="1 2" key="1">
    <citation type="submission" date="2022-11" db="EMBL/GenBank/DDBJ databases">
        <title>Viruses from the air-sea interface of a natural surface slick.</title>
        <authorList>
            <person name="Rahlff J."/>
            <person name="Holmfeldt K."/>
        </authorList>
    </citation>
    <scope>NUCLEOTIDE SEQUENCE [LARGE SCALE GENOMIC DNA]</scope>
    <source>
        <strain evidence="1 2">SMS4</strain>
    </source>
</reference>
<gene>
    <name evidence="1" type="ORF">ORJ04_17620</name>
</gene>
<organism evidence="1 2">
    <name type="scientific">Rheinheimera baltica</name>
    <dbReference type="NCBI Taxonomy" id="67576"/>
    <lineage>
        <taxon>Bacteria</taxon>
        <taxon>Pseudomonadati</taxon>
        <taxon>Pseudomonadota</taxon>
        <taxon>Gammaproteobacteria</taxon>
        <taxon>Chromatiales</taxon>
        <taxon>Chromatiaceae</taxon>
        <taxon>Rheinheimera</taxon>
    </lineage>
</organism>
<dbReference type="EMBL" id="JAPJDZ010000066">
    <property type="protein sequence ID" value="MDP5137777.1"/>
    <property type="molecule type" value="Genomic_DNA"/>
</dbReference>
<evidence type="ECO:0000313" key="2">
    <source>
        <dbReference type="Proteomes" id="UP001231109"/>
    </source>
</evidence>